<dbReference type="InterPro" id="IPR007159">
    <property type="entry name" value="SpoVT-AbrB_dom"/>
</dbReference>
<keyword evidence="4" id="KW-1185">Reference proteome</keyword>
<comment type="caution">
    <text evidence="3">The sequence shown here is derived from an EMBL/GenBank/DDBJ whole genome shotgun (WGS) entry which is preliminary data.</text>
</comment>
<evidence type="ECO:0000256" key="1">
    <source>
        <dbReference type="PROSITE-ProRule" id="PRU01076"/>
    </source>
</evidence>
<dbReference type="OrthoDB" id="9812495at2"/>
<dbReference type="PATRIC" id="fig|665004.4.peg.1643"/>
<proteinExistence type="predicted"/>
<evidence type="ECO:0000259" key="2">
    <source>
        <dbReference type="PROSITE" id="PS51740"/>
    </source>
</evidence>
<name>A0A147KMS7_THECS</name>
<accession>A0A147KMS7</accession>
<dbReference type="SUPFAM" id="SSF89447">
    <property type="entry name" value="AbrB/MazE/MraZ-like"/>
    <property type="match status" value="1"/>
</dbReference>
<reference evidence="4" key="1">
    <citation type="journal article" date="2017" name="Acta Aliment.">
        <title>Plant polysaccharide degrading enzyme system of Thermpbifida cellulosilytica TB100 revealed by de novo genome project data.</title>
        <authorList>
            <person name="Toth A."/>
            <person name="Baka E."/>
            <person name="Luzics S."/>
            <person name="Bata-Vidacs I."/>
            <person name="Nagy I."/>
            <person name="Balint B."/>
            <person name="Herceg R."/>
            <person name="Olasz F."/>
            <person name="Wilk T."/>
            <person name="Nagy T."/>
            <person name="Kriszt B."/>
            <person name="Nagy I."/>
            <person name="Kukolya J."/>
        </authorList>
    </citation>
    <scope>NUCLEOTIDE SEQUENCE [LARGE SCALE GENOMIC DNA]</scope>
    <source>
        <strain evidence="4">TB100</strain>
    </source>
</reference>
<feature type="domain" description="SpoVT-AbrB" evidence="2">
    <location>
        <begin position="13"/>
        <end position="59"/>
    </location>
</feature>
<dbReference type="Proteomes" id="UP000074382">
    <property type="component" value="Unassembled WGS sequence"/>
</dbReference>
<keyword evidence="1" id="KW-0238">DNA-binding</keyword>
<dbReference type="PROSITE" id="PS51740">
    <property type="entry name" value="SPOVT_ABRB"/>
    <property type="match status" value="1"/>
</dbReference>
<dbReference type="Pfam" id="PF04014">
    <property type="entry name" value="MazE_antitoxin"/>
    <property type="match status" value="1"/>
</dbReference>
<dbReference type="InterPro" id="IPR037914">
    <property type="entry name" value="SpoVT-AbrB_sf"/>
</dbReference>
<dbReference type="Gene3D" id="2.10.260.10">
    <property type="match status" value="1"/>
</dbReference>
<protein>
    <recommendedName>
        <fullName evidence="2">SpoVT-AbrB domain-containing protein</fullName>
    </recommendedName>
</protein>
<dbReference type="AlphaFoldDB" id="A0A147KMS7"/>
<gene>
    <name evidence="3" type="ORF">AC529_00645</name>
</gene>
<evidence type="ECO:0000313" key="4">
    <source>
        <dbReference type="Proteomes" id="UP000074382"/>
    </source>
</evidence>
<dbReference type="NCBIfam" id="TIGR01439">
    <property type="entry name" value="lp_hng_hel_AbrB"/>
    <property type="match status" value="1"/>
</dbReference>
<evidence type="ECO:0000313" key="3">
    <source>
        <dbReference type="EMBL" id="KUP98590.1"/>
    </source>
</evidence>
<dbReference type="EMBL" id="LGEM01000004">
    <property type="protein sequence ID" value="KUP98590.1"/>
    <property type="molecule type" value="Genomic_DNA"/>
</dbReference>
<dbReference type="SMART" id="SM00966">
    <property type="entry name" value="SpoVT_AbrB"/>
    <property type="match status" value="1"/>
</dbReference>
<sequence length="78" mass="8273">MHGADARPEGKWISTVRLGPKSQIVIPKEVRDMFGLGPGDSLLLMADVERGIALVDPAEYADVMSKVLGSPSGEEGHS</sequence>
<dbReference type="GO" id="GO:0003677">
    <property type="term" value="F:DNA binding"/>
    <property type="evidence" value="ECO:0007669"/>
    <property type="project" value="UniProtKB-UniRule"/>
</dbReference>
<organism evidence="3 4">
    <name type="scientific">Thermobifida cellulosilytica TB100</name>
    <dbReference type="NCBI Taxonomy" id="665004"/>
    <lineage>
        <taxon>Bacteria</taxon>
        <taxon>Bacillati</taxon>
        <taxon>Actinomycetota</taxon>
        <taxon>Actinomycetes</taxon>
        <taxon>Streptosporangiales</taxon>
        <taxon>Nocardiopsidaceae</taxon>
        <taxon>Thermobifida</taxon>
    </lineage>
</organism>